<dbReference type="HOGENOM" id="CLU_089926_2_1_9"/>
<dbReference type="RefSeq" id="WP_005541207.1">
    <property type="nucleotide sequence ID" value="NZ_JH378833.1"/>
</dbReference>
<organism evidence="13 14">
    <name type="scientific">Johnsonella ignava ATCC 51276</name>
    <dbReference type="NCBI Taxonomy" id="679200"/>
    <lineage>
        <taxon>Bacteria</taxon>
        <taxon>Bacillati</taxon>
        <taxon>Bacillota</taxon>
        <taxon>Clostridia</taxon>
        <taxon>Lachnospirales</taxon>
        <taxon>Lachnospiraceae</taxon>
        <taxon>Johnsonella</taxon>
    </lineage>
</organism>
<comment type="function">
    <text evidence="2 12">Activation of anaerobic ribonucleoside-triphosphate reductase under anaerobic conditions by generation of an organic free radical, using S-adenosylmethionine and reduced flavodoxin as cosubstrates to produce 5'-deoxy-adenosine.</text>
</comment>
<comment type="catalytic activity">
    <reaction evidence="11">
        <text>glycyl-[protein] + reduced [flavodoxin] + S-adenosyl-L-methionine = glycin-2-yl radical-[protein] + semiquinone [flavodoxin] + 5'-deoxyadenosine + L-methionine + H(+)</text>
        <dbReference type="Rhea" id="RHEA:61976"/>
        <dbReference type="Rhea" id="RHEA-COMP:10622"/>
        <dbReference type="Rhea" id="RHEA-COMP:14480"/>
        <dbReference type="Rhea" id="RHEA-COMP:15993"/>
        <dbReference type="Rhea" id="RHEA-COMP:15994"/>
        <dbReference type="ChEBI" id="CHEBI:15378"/>
        <dbReference type="ChEBI" id="CHEBI:17319"/>
        <dbReference type="ChEBI" id="CHEBI:29947"/>
        <dbReference type="ChEBI" id="CHEBI:32722"/>
        <dbReference type="ChEBI" id="CHEBI:57618"/>
        <dbReference type="ChEBI" id="CHEBI:57844"/>
        <dbReference type="ChEBI" id="CHEBI:59789"/>
        <dbReference type="ChEBI" id="CHEBI:140311"/>
    </reaction>
</comment>
<dbReference type="GO" id="GO:0051539">
    <property type="term" value="F:4 iron, 4 sulfur cluster binding"/>
    <property type="evidence" value="ECO:0007669"/>
    <property type="project" value="UniProtKB-KW"/>
</dbReference>
<accession>G5GIY1</accession>
<dbReference type="SFLD" id="SFLDG01063">
    <property type="entry name" value="activating_enzymes__group_1"/>
    <property type="match status" value="1"/>
</dbReference>
<dbReference type="PANTHER" id="PTHR30352">
    <property type="entry name" value="PYRUVATE FORMATE-LYASE-ACTIVATING ENZYME"/>
    <property type="match status" value="1"/>
</dbReference>
<keyword evidence="8 12" id="KW-0560">Oxidoreductase</keyword>
<dbReference type="SFLD" id="SFLDS00029">
    <property type="entry name" value="Radical_SAM"/>
    <property type="match status" value="1"/>
</dbReference>
<evidence type="ECO:0000256" key="1">
    <source>
        <dbReference type="ARBA" id="ARBA00001966"/>
    </source>
</evidence>
<dbReference type="Proteomes" id="UP000003011">
    <property type="component" value="Unassembled WGS sequence"/>
</dbReference>
<comment type="similarity">
    <text evidence="3 12">Belongs to the organic radical-activating enzymes family.</text>
</comment>
<name>G5GIY1_9FIRM</name>
<evidence type="ECO:0000256" key="6">
    <source>
        <dbReference type="ARBA" id="ARBA00022691"/>
    </source>
</evidence>
<comment type="caution">
    <text evidence="13">The sequence shown here is derived from an EMBL/GenBank/DDBJ whole genome shotgun (WGS) entry which is preliminary data.</text>
</comment>
<evidence type="ECO:0000256" key="12">
    <source>
        <dbReference type="PIRNR" id="PIRNR000368"/>
    </source>
</evidence>
<evidence type="ECO:0000256" key="7">
    <source>
        <dbReference type="ARBA" id="ARBA00022723"/>
    </source>
</evidence>
<dbReference type="PIRSF" id="PIRSF000368">
    <property type="entry name" value="NrdG"/>
    <property type="match status" value="1"/>
</dbReference>
<protein>
    <recommendedName>
        <fullName evidence="4 12">Anaerobic ribonucleoside-triphosphate reductase-activating protein</fullName>
        <ecNumber evidence="12">1.97.1.-</ecNumber>
    </recommendedName>
</protein>
<evidence type="ECO:0000256" key="9">
    <source>
        <dbReference type="ARBA" id="ARBA00023004"/>
    </source>
</evidence>
<keyword evidence="6" id="KW-0949">S-adenosyl-L-methionine</keyword>
<dbReference type="EMBL" id="ACZL01000023">
    <property type="protein sequence ID" value="EHI55385.1"/>
    <property type="molecule type" value="Genomic_DNA"/>
</dbReference>
<dbReference type="SFLD" id="SFLDF00299">
    <property type="entry name" value="anaerobic_ribonucleoside-triph"/>
    <property type="match status" value="1"/>
</dbReference>
<dbReference type="Pfam" id="PF13353">
    <property type="entry name" value="Fer4_12"/>
    <property type="match status" value="1"/>
</dbReference>
<evidence type="ECO:0000256" key="4">
    <source>
        <dbReference type="ARBA" id="ARBA00014281"/>
    </source>
</evidence>
<reference evidence="13 14" key="1">
    <citation type="submission" date="2011-08" db="EMBL/GenBank/DDBJ databases">
        <title>The Genome Sequence of Johnsonella ignava ATCC 51276.</title>
        <authorList>
            <consortium name="The Broad Institute Genome Sequencing Platform"/>
            <person name="Earl A."/>
            <person name="Ward D."/>
            <person name="Feldgarden M."/>
            <person name="Gevers D."/>
            <person name="Izard J."/>
            <person name="Blanton J.M."/>
            <person name="Baranova O.V."/>
            <person name="Dewhirst F.E."/>
            <person name="Young S.K."/>
            <person name="Zeng Q."/>
            <person name="Gargeya S."/>
            <person name="Fitzgerald M."/>
            <person name="Haas B."/>
            <person name="Abouelleil A."/>
            <person name="Alvarado L."/>
            <person name="Arachchi H.M."/>
            <person name="Berlin A."/>
            <person name="Brown A."/>
            <person name="Chapman S.B."/>
            <person name="Chen Z."/>
            <person name="Dunbar C."/>
            <person name="Freedman E."/>
            <person name="Gearin G."/>
            <person name="Gellesch M."/>
            <person name="Goldberg J."/>
            <person name="Griggs A."/>
            <person name="Gujja S."/>
            <person name="Heiman D."/>
            <person name="Howarth C."/>
            <person name="Larson L."/>
            <person name="Lui A."/>
            <person name="MacDonald P.J.P."/>
            <person name="Montmayeur A."/>
            <person name="Murphy C."/>
            <person name="Neiman D."/>
            <person name="Pearson M."/>
            <person name="Priest M."/>
            <person name="Roberts A."/>
            <person name="Saif S."/>
            <person name="Shea T."/>
            <person name="Shenoy N."/>
            <person name="Sisk P."/>
            <person name="Stolte C."/>
            <person name="Sykes S."/>
            <person name="Wortman J."/>
            <person name="Nusbaum C."/>
            <person name="Birren B."/>
        </authorList>
    </citation>
    <scope>NUCLEOTIDE SEQUENCE [LARGE SCALE GENOMIC DNA]</scope>
    <source>
        <strain evidence="13 14">ATCC 51276</strain>
    </source>
</reference>
<evidence type="ECO:0000256" key="10">
    <source>
        <dbReference type="ARBA" id="ARBA00023014"/>
    </source>
</evidence>
<evidence type="ECO:0000256" key="2">
    <source>
        <dbReference type="ARBA" id="ARBA00003852"/>
    </source>
</evidence>
<sequence>MKYANIKYYDIANGAGIRTSLFVSGCTHRCKGCFNEAAWDFNFGSEFTDSVIEAILESITPDYIKGLSLLGGEPMEPANQPAVLELLRKFKKRFPKKDIWCYSGFTYDIDFLEGGKAYTDISDEILSLIDVMVDGKFEMELYDVSLRFRGSSNQRLIDVPKSRSAKQIVLWDE</sequence>
<dbReference type="NCBIfam" id="TIGR02491">
    <property type="entry name" value="NrdG"/>
    <property type="match status" value="1"/>
</dbReference>
<keyword evidence="7" id="KW-0479">Metal-binding</keyword>
<dbReference type="GO" id="GO:0043365">
    <property type="term" value="F:[formate-C-acetyltransferase]-activating enzyme activity"/>
    <property type="evidence" value="ECO:0007669"/>
    <property type="project" value="InterPro"/>
</dbReference>
<dbReference type="CDD" id="cd01335">
    <property type="entry name" value="Radical_SAM"/>
    <property type="match status" value="1"/>
</dbReference>
<evidence type="ECO:0000313" key="13">
    <source>
        <dbReference type="EMBL" id="EHI55385.1"/>
    </source>
</evidence>
<dbReference type="GO" id="GO:0046872">
    <property type="term" value="F:metal ion binding"/>
    <property type="evidence" value="ECO:0007669"/>
    <property type="project" value="UniProtKB-KW"/>
</dbReference>
<dbReference type="eggNOG" id="COG0602">
    <property type="taxonomic scope" value="Bacteria"/>
</dbReference>
<keyword evidence="10" id="KW-0411">Iron-sulfur</keyword>
<dbReference type="InterPro" id="IPR013785">
    <property type="entry name" value="Aldolase_TIM"/>
</dbReference>
<dbReference type="OrthoDB" id="9782387at2"/>
<dbReference type="InterPro" id="IPR058240">
    <property type="entry name" value="rSAM_sf"/>
</dbReference>
<dbReference type="GO" id="GO:0004748">
    <property type="term" value="F:ribonucleoside-diphosphate reductase activity, thioredoxin disulfide as acceptor"/>
    <property type="evidence" value="ECO:0007669"/>
    <property type="project" value="TreeGrafter"/>
</dbReference>
<gene>
    <name evidence="13" type="ORF">HMPREF9333_01521</name>
</gene>
<dbReference type="SFLD" id="SFLDG01066">
    <property type="entry name" value="organic_radical-activating_enz"/>
    <property type="match status" value="1"/>
</dbReference>
<dbReference type="PANTHER" id="PTHR30352:SF2">
    <property type="entry name" value="ANAEROBIC RIBONUCLEOSIDE-TRIPHOSPHATE REDUCTASE-ACTIVATING PROTEIN"/>
    <property type="match status" value="1"/>
</dbReference>
<evidence type="ECO:0000313" key="14">
    <source>
        <dbReference type="Proteomes" id="UP000003011"/>
    </source>
</evidence>
<dbReference type="InterPro" id="IPR007197">
    <property type="entry name" value="rSAM"/>
</dbReference>
<dbReference type="PATRIC" id="fig|679200.3.peg.1609"/>
<proteinExistence type="inferred from homology"/>
<dbReference type="STRING" id="679200.HMPREF9333_01521"/>
<dbReference type="EC" id="1.97.1.-" evidence="12"/>
<dbReference type="InterPro" id="IPR034457">
    <property type="entry name" value="Organic_radical-activating"/>
</dbReference>
<dbReference type="InterPro" id="IPR012837">
    <property type="entry name" value="NrdG"/>
</dbReference>
<evidence type="ECO:0000256" key="11">
    <source>
        <dbReference type="ARBA" id="ARBA00047365"/>
    </source>
</evidence>
<keyword evidence="14" id="KW-1185">Reference proteome</keyword>
<dbReference type="Gene3D" id="3.20.20.70">
    <property type="entry name" value="Aldolase class I"/>
    <property type="match status" value="1"/>
</dbReference>
<comment type="cofactor">
    <cofactor evidence="1">
        <name>[4Fe-4S] cluster</name>
        <dbReference type="ChEBI" id="CHEBI:49883"/>
    </cofactor>
</comment>
<dbReference type="InterPro" id="IPR001989">
    <property type="entry name" value="Radical_activat_CS"/>
</dbReference>
<evidence type="ECO:0000256" key="5">
    <source>
        <dbReference type="ARBA" id="ARBA00022485"/>
    </source>
</evidence>
<dbReference type="AlphaFoldDB" id="G5GIY1"/>
<keyword evidence="5" id="KW-0004">4Fe-4S</keyword>
<evidence type="ECO:0000256" key="8">
    <source>
        <dbReference type="ARBA" id="ARBA00023002"/>
    </source>
</evidence>
<dbReference type="PROSITE" id="PS01087">
    <property type="entry name" value="RADICAL_ACTIVATING"/>
    <property type="match status" value="1"/>
</dbReference>
<keyword evidence="9" id="KW-0408">Iron</keyword>
<evidence type="ECO:0000256" key="3">
    <source>
        <dbReference type="ARBA" id="ARBA00009777"/>
    </source>
</evidence>
<dbReference type="SUPFAM" id="SSF102114">
    <property type="entry name" value="Radical SAM enzymes"/>
    <property type="match status" value="1"/>
</dbReference>